<dbReference type="InterPro" id="IPR021359">
    <property type="entry name" value="DUF2812"/>
</dbReference>
<dbReference type="Pfam" id="PF11193">
    <property type="entry name" value="DUF2812"/>
    <property type="match status" value="1"/>
</dbReference>
<reference evidence="2 3" key="1">
    <citation type="submission" date="2016-09" db="EMBL/GenBank/DDBJ databases">
        <authorList>
            <person name="Capua I."/>
            <person name="De Benedictis P."/>
            <person name="Joannis T."/>
            <person name="Lombin L.H."/>
            <person name="Cattoli G."/>
        </authorList>
    </citation>
    <scope>NUCLEOTIDE SEQUENCE [LARGE SCALE GENOMIC DNA]</scope>
    <source>
        <strain evidence="2 3">GluBS11</strain>
    </source>
</reference>
<dbReference type="AlphaFoldDB" id="A0A1D3TXC0"/>
<keyword evidence="1" id="KW-0812">Transmembrane</keyword>
<organism evidence="2 3">
    <name type="scientific">Anaerobium acetethylicum</name>
    <dbReference type="NCBI Taxonomy" id="1619234"/>
    <lineage>
        <taxon>Bacteria</taxon>
        <taxon>Bacillati</taxon>
        <taxon>Bacillota</taxon>
        <taxon>Clostridia</taxon>
        <taxon>Lachnospirales</taxon>
        <taxon>Lachnospiraceae</taxon>
        <taxon>Anaerobium</taxon>
    </lineage>
</organism>
<evidence type="ECO:0008006" key="4">
    <source>
        <dbReference type="Google" id="ProtNLM"/>
    </source>
</evidence>
<keyword evidence="1" id="KW-0472">Membrane</keyword>
<keyword evidence="3" id="KW-1185">Reference proteome</keyword>
<dbReference type="OrthoDB" id="1650893at2"/>
<evidence type="ECO:0000313" key="2">
    <source>
        <dbReference type="EMBL" id="SCP98971.1"/>
    </source>
</evidence>
<keyword evidence="1" id="KW-1133">Transmembrane helix</keyword>
<proteinExistence type="predicted"/>
<dbReference type="Proteomes" id="UP000199315">
    <property type="component" value="Unassembled WGS sequence"/>
</dbReference>
<feature type="transmembrane region" description="Helical" evidence="1">
    <location>
        <begin position="120"/>
        <end position="143"/>
    </location>
</feature>
<accession>A0A1D3TXC0</accession>
<dbReference type="STRING" id="1619234.SAMN05421730_10304"/>
<dbReference type="EMBL" id="FMKA01000030">
    <property type="protein sequence ID" value="SCP98971.1"/>
    <property type="molecule type" value="Genomic_DNA"/>
</dbReference>
<name>A0A1D3TXC0_9FIRM</name>
<gene>
    <name evidence="2" type="ORF">SAMN05421730_10304</name>
</gene>
<evidence type="ECO:0000313" key="3">
    <source>
        <dbReference type="Proteomes" id="UP000199315"/>
    </source>
</evidence>
<feature type="transmembrane region" description="Helical" evidence="1">
    <location>
        <begin position="219"/>
        <end position="238"/>
    </location>
</feature>
<sequence>MNNKKKKIKRKMFFASSYEIRAIENFLEEEAEKGWMFERCSGMFYVFEECEPVKLKFQVDYFDKATIFDTNPESNTLDYIEYCSESGWQHVFSSGKMQIFYSVQDNPVPIQTDEKMKLKLVCKATILANWINWILLPLIWGLFNVREMVDELLNPNYYFAYSRSLTELSEVGFVVFWLAFTLLSIVNMARFGIFCFRNKRRLKNGLGIQYYSSKNIKKYGVFHQIYLISLLVLLAALFTKDHVSLYLMIEFIVTILMIFLISKMTYSKWANRKANIVIMLVFPIVVANALIFAFMGSISRGDAKLISGDAIYVYSTDDIDLTLEDLGVDKPDEFLYEETVHDKAKSFLGMREVYSDYYNTEDNSYGYSIEIFSSKYKSIMDTYNQLVLEDEYYTYTGLTATKNTWCSDQVLYGTGEDVSMYVVVQDGITFVIEGHLNQEQAAEVSSYYMNMASALTR</sequence>
<feature type="transmembrane region" description="Helical" evidence="1">
    <location>
        <begin position="244"/>
        <end position="262"/>
    </location>
</feature>
<feature type="transmembrane region" description="Helical" evidence="1">
    <location>
        <begin position="274"/>
        <end position="295"/>
    </location>
</feature>
<feature type="transmembrane region" description="Helical" evidence="1">
    <location>
        <begin position="171"/>
        <end position="193"/>
    </location>
</feature>
<evidence type="ECO:0000256" key="1">
    <source>
        <dbReference type="SAM" id="Phobius"/>
    </source>
</evidence>
<dbReference type="RefSeq" id="WP_091236212.1">
    <property type="nucleotide sequence ID" value="NZ_FMKA01000030.1"/>
</dbReference>
<protein>
    <recommendedName>
        <fullName evidence="4">DUF2812 domain-containing protein</fullName>
    </recommendedName>
</protein>